<reference evidence="2 3" key="1">
    <citation type="submission" date="2019-04" db="EMBL/GenBank/DDBJ databases">
        <title>Friends and foes A comparative genomics study of 23 Aspergillus species from section Flavi.</title>
        <authorList>
            <consortium name="DOE Joint Genome Institute"/>
            <person name="Kjaerbolling I."/>
            <person name="Vesth T."/>
            <person name="Frisvad J.C."/>
            <person name="Nybo J.L."/>
            <person name="Theobald S."/>
            <person name="Kildgaard S."/>
            <person name="Isbrandt T."/>
            <person name="Kuo A."/>
            <person name="Sato A."/>
            <person name="Lyhne E.K."/>
            <person name="Kogle M.E."/>
            <person name="Wiebenga A."/>
            <person name="Kun R.S."/>
            <person name="Lubbers R.J."/>
            <person name="Makela M.R."/>
            <person name="Barry K."/>
            <person name="Chovatia M."/>
            <person name="Clum A."/>
            <person name="Daum C."/>
            <person name="Haridas S."/>
            <person name="He G."/>
            <person name="LaButti K."/>
            <person name="Lipzen A."/>
            <person name="Mondo S."/>
            <person name="Riley R."/>
            <person name="Salamov A."/>
            <person name="Simmons B.A."/>
            <person name="Magnuson J.K."/>
            <person name="Henrissat B."/>
            <person name="Mortensen U.H."/>
            <person name="Larsen T.O."/>
            <person name="Devries R.P."/>
            <person name="Grigoriev I.V."/>
            <person name="Machida M."/>
            <person name="Baker S.E."/>
            <person name="Andersen M.R."/>
        </authorList>
    </citation>
    <scope>NUCLEOTIDE SEQUENCE [LARGE SCALE GENOMIC DNA]</scope>
    <source>
        <strain evidence="2 3">IBT 18842</strain>
    </source>
</reference>
<organism evidence="2 3">
    <name type="scientific">Aspergillus avenaceus</name>
    <dbReference type="NCBI Taxonomy" id="36643"/>
    <lineage>
        <taxon>Eukaryota</taxon>
        <taxon>Fungi</taxon>
        <taxon>Dikarya</taxon>
        <taxon>Ascomycota</taxon>
        <taxon>Pezizomycotina</taxon>
        <taxon>Eurotiomycetes</taxon>
        <taxon>Eurotiomycetidae</taxon>
        <taxon>Eurotiales</taxon>
        <taxon>Aspergillaceae</taxon>
        <taxon>Aspergillus</taxon>
        <taxon>Aspergillus subgen. Circumdati</taxon>
    </lineage>
</organism>
<sequence length="212" mass="23127">MHFQVSTVAAALALFSLTTALPTTPTSLLTRDDTQCETGKAYYVCNLNDFRGCCSVDPCALEDGCPDQNNDEPTCKDGKAKLFQPQMQTIIEGADPISTPNFNVSNTADTKWEQTMTFKLPADAKSCSINWAVPADRNFQAGQNAVVRAYQDGKSIGSGDFTGWPDVEGPHSHTVGPAECKETLELRLALDKESHVFLEQGAETGWYVQYDC</sequence>
<keyword evidence="3" id="KW-1185">Reference proteome</keyword>
<proteinExistence type="predicted"/>
<feature type="chain" id="PRO_5024971365" evidence="1">
    <location>
        <begin position="21"/>
        <end position="212"/>
    </location>
</feature>
<dbReference type="EMBL" id="ML742023">
    <property type="protein sequence ID" value="KAE8155353.1"/>
    <property type="molecule type" value="Genomic_DNA"/>
</dbReference>
<keyword evidence="1" id="KW-0732">Signal</keyword>
<accession>A0A5N6U9Q8</accession>
<name>A0A5N6U9Q8_ASPAV</name>
<evidence type="ECO:0000256" key="1">
    <source>
        <dbReference type="SAM" id="SignalP"/>
    </source>
</evidence>
<dbReference type="AlphaFoldDB" id="A0A5N6U9Q8"/>
<feature type="signal peptide" evidence="1">
    <location>
        <begin position="1"/>
        <end position="20"/>
    </location>
</feature>
<dbReference type="OrthoDB" id="5431298at2759"/>
<evidence type="ECO:0000313" key="2">
    <source>
        <dbReference type="EMBL" id="KAE8155353.1"/>
    </source>
</evidence>
<dbReference type="Proteomes" id="UP000325780">
    <property type="component" value="Unassembled WGS sequence"/>
</dbReference>
<protein>
    <submittedName>
        <fullName evidence="2">Uncharacterized protein</fullName>
    </submittedName>
</protein>
<gene>
    <name evidence="2" type="ORF">BDV25DRAFT_146515</name>
</gene>
<evidence type="ECO:0000313" key="3">
    <source>
        <dbReference type="Proteomes" id="UP000325780"/>
    </source>
</evidence>